<organism evidence="2 3">
    <name type="scientific">Amniculicola lignicola CBS 123094</name>
    <dbReference type="NCBI Taxonomy" id="1392246"/>
    <lineage>
        <taxon>Eukaryota</taxon>
        <taxon>Fungi</taxon>
        <taxon>Dikarya</taxon>
        <taxon>Ascomycota</taxon>
        <taxon>Pezizomycotina</taxon>
        <taxon>Dothideomycetes</taxon>
        <taxon>Pleosporomycetidae</taxon>
        <taxon>Pleosporales</taxon>
        <taxon>Amniculicolaceae</taxon>
        <taxon>Amniculicola</taxon>
    </lineage>
</organism>
<reference evidence="2" key="1">
    <citation type="journal article" date="2020" name="Stud. Mycol.">
        <title>101 Dothideomycetes genomes: a test case for predicting lifestyles and emergence of pathogens.</title>
        <authorList>
            <person name="Haridas S."/>
            <person name="Albert R."/>
            <person name="Binder M."/>
            <person name="Bloem J."/>
            <person name="Labutti K."/>
            <person name="Salamov A."/>
            <person name="Andreopoulos B."/>
            <person name="Baker S."/>
            <person name="Barry K."/>
            <person name="Bills G."/>
            <person name="Bluhm B."/>
            <person name="Cannon C."/>
            <person name="Castanera R."/>
            <person name="Culley D."/>
            <person name="Daum C."/>
            <person name="Ezra D."/>
            <person name="Gonzalez J."/>
            <person name="Henrissat B."/>
            <person name="Kuo A."/>
            <person name="Liang C."/>
            <person name="Lipzen A."/>
            <person name="Lutzoni F."/>
            <person name="Magnuson J."/>
            <person name="Mondo S."/>
            <person name="Nolan M."/>
            <person name="Ohm R."/>
            <person name="Pangilinan J."/>
            <person name="Park H.-J."/>
            <person name="Ramirez L."/>
            <person name="Alfaro M."/>
            <person name="Sun H."/>
            <person name="Tritt A."/>
            <person name="Yoshinaga Y."/>
            <person name="Zwiers L.-H."/>
            <person name="Turgeon B."/>
            <person name="Goodwin S."/>
            <person name="Spatafora J."/>
            <person name="Crous P."/>
            <person name="Grigoriev I."/>
        </authorList>
    </citation>
    <scope>NUCLEOTIDE SEQUENCE</scope>
    <source>
        <strain evidence="2">CBS 123094</strain>
    </source>
</reference>
<dbReference type="EMBL" id="ML977564">
    <property type="protein sequence ID" value="KAF2005088.1"/>
    <property type="molecule type" value="Genomic_DNA"/>
</dbReference>
<keyword evidence="3" id="KW-1185">Reference proteome</keyword>
<gene>
    <name evidence="2" type="ORF">P154DRAFT_352793</name>
</gene>
<feature type="region of interest" description="Disordered" evidence="1">
    <location>
        <begin position="39"/>
        <end position="80"/>
    </location>
</feature>
<proteinExistence type="predicted"/>
<name>A0A6A5WVD2_9PLEO</name>
<evidence type="ECO:0000256" key="1">
    <source>
        <dbReference type="SAM" id="MobiDB-lite"/>
    </source>
</evidence>
<protein>
    <submittedName>
        <fullName evidence="2">Uncharacterized protein</fullName>
    </submittedName>
</protein>
<feature type="region of interest" description="Disordered" evidence="1">
    <location>
        <begin position="303"/>
        <end position="370"/>
    </location>
</feature>
<evidence type="ECO:0000313" key="3">
    <source>
        <dbReference type="Proteomes" id="UP000799779"/>
    </source>
</evidence>
<dbReference type="Proteomes" id="UP000799779">
    <property type="component" value="Unassembled WGS sequence"/>
</dbReference>
<sequence length="611" mass="67404">MAYQPPALRGQNKGNCDEHRTDTDIAHLTLGFMHAGLDQVGNGPVAQSEHLHDETSARSDQNDPNNATFGSPRSDTTVTPYSGGVALPLIGRLDSISNGSQMSPSAALPSPHMATGLPNTGGFASNSRFFNGGSPRWTTANATPVTQSTYQNEALERRNNLPPFGGPGSLLSLYPSGNPWTSPTYGGSFSAISGMAPRRLEDVGRFMNASTNPVPPRSVEHLSSPPILPMTPPQVADPRDTQDHEAKAELQFMLSMAKKHGFNIVPAPIATQEAQPIATISGSALDATSPRPAPVILHRLSPVETEYDDDHEHEDSRSALRNRRGRGNSVLGGGLTERGFNRERGESASRGGRGRGGPVRYQPPGGPRAFNRVREPLENLSRIWKSPEVVLQEEWTRVRNSMRRLFPQSEIAKWKFEDYKKHKEATEAHATAMKERAEALGKIKMPKVILKPQDGTMNILAEAERIANDHFPLLGETYEQHVLRNQGRDILMFPCPDDTSYVLSSKTIWCVNWKNGKEEIADWPSIAELKWEGDDRAKTNVGRFLPLPRERGAPGMPWNQLEVVKQHGLDRVWLPPTEEDIIAPVDEIPEELKNTFVLPEIWDAIEDSVNN</sequence>
<feature type="compositionally biased region" description="Basic and acidic residues" evidence="1">
    <location>
        <begin position="49"/>
        <end position="61"/>
    </location>
</feature>
<feature type="compositionally biased region" description="Polar residues" evidence="1">
    <location>
        <begin position="62"/>
        <end position="80"/>
    </location>
</feature>
<evidence type="ECO:0000313" key="2">
    <source>
        <dbReference type="EMBL" id="KAF2005088.1"/>
    </source>
</evidence>
<dbReference type="AlphaFoldDB" id="A0A6A5WVD2"/>
<dbReference type="OrthoDB" id="5305306at2759"/>
<accession>A0A6A5WVD2</accession>